<keyword evidence="3" id="KW-1185">Reference proteome</keyword>
<dbReference type="InterPro" id="IPR053714">
    <property type="entry name" value="Iso_Racemase_Enz_sf"/>
</dbReference>
<sequence>MLGIIRVLTHDDPHFVQEHGRLIHQAYGITSVSRCIPDQRKGIYDAESQSLAIPKIVALGQALAAEGCHALFLSCAADPGLSALRQAVSLPVISAGSACASVAALLKRPVAVMGIGAEVPLPFKQLLGAAVSYARSEGVLNTTDLLTAQGRESALACADGLYRQGAEVIAFSCTGFSTIALADSIRQQLGKIAIDAVSAAGLFISQLAPER</sequence>
<dbReference type="Gene3D" id="3.40.50.1860">
    <property type="match status" value="1"/>
</dbReference>
<proteinExistence type="inferred from homology"/>
<comment type="caution">
    <text evidence="2">The sequence shown here is derived from an EMBL/GenBank/DDBJ whole genome shotgun (WGS) entry which is preliminary data.</text>
</comment>
<dbReference type="EMBL" id="JAFJYC010000003">
    <property type="protein sequence ID" value="MBT9433443.1"/>
    <property type="molecule type" value="Genomic_DNA"/>
</dbReference>
<reference evidence="2 3" key="1">
    <citation type="journal article" date="2021" name="Genome Biol. Evol.">
        <title>The evolution of interdependence in a four-way mealybug symbiosis.</title>
        <authorList>
            <person name="Garber A.I."/>
            <person name="Kupper M."/>
            <person name="Laetsch D.R."/>
            <person name="Weldon S.R."/>
            <person name="Ladinsky M.S."/>
            <person name="Bjorkman P.J."/>
            <person name="McCutcheon J.P."/>
        </authorList>
    </citation>
    <scope>NUCLEOTIDE SEQUENCE [LARGE SCALE GENOMIC DNA]</scope>
    <source>
        <strain evidence="2">SOD</strain>
    </source>
</reference>
<dbReference type="Pfam" id="PF01177">
    <property type="entry name" value="Asp_Glu_race"/>
    <property type="match status" value="1"/>
</dbReference>
<dbReference type="Proteomes" id="UP000811282">
    <property type="component" value="Unassembled WGS sequence"/>
</dbReference>
<organism evidence="2 3">
    <name type="scientific">Candidatus Sodalis endolongispinus</name>
    <dbReference type="NCBI Taxonomy" id="2812662"/>
    <lineage>
        <taxon>Bacteria</taxon>
        <taxon>Pseudomonadati</taxon>
        <taxon>Pseudomonadota</taxon>
        <taxon>Gammaproteobacteria</taxon>
        <taxon>Enterobacterales</taxon>
        <taxon>Bruguierivoracaceae</taxon>
        <taxon>Sodalis</taxon>
    </lineage>
</organism>
<protein>
    <submittedName>
        <fullName evidence="2">Hydantoin racemase</fullName>
    </submittedName>
</protein>
<comment type="similarity">
    <text evidence="1">Belongs to the HyuE racemase family.</text>
</comment>
<gene>
    <name evidence="2" type="ORF">JZM24_17535</name>
</gene>
<evidence type="ECO:0000313" key="3">
    <source>
        <dbReference type="Proteomes" id="UP000811282"/>
    </source>
</evidence>
<evidence type="ECO:0000256" key="1">
    <source>
        <dbReference type="ARBA" id="ARBA00038414"/>
    </source>
</evidence>
<evidence type="ECO:0000313" key="2">
    <source>
        <dbReference type="EMBL" id="MBT9433443.1"/>
    </source>
</evidence>
<name>A0ABS5YES0_9GAMM</name>
<dbReference type="InterPro" id="IPR015942">
    <property type="entry name" value="Asp/Glu/hydantoin_racemase"/>
</dbReference>
<dbReference type="Gene3D" id="3.40.50.12500">
    <property type="match status" value="1"/>
</dbReference>
<accession>A0ABS5YES0</accession>
<dbReference type="InterPro" id="IPR001920">
    <property type="entry name" value="Asp/Glu_race"/>
</dbReference>
<dbReference type="RefSeq" id="WP_215671334.1">
    <property type="nucleotide sequence ID" value="NZ_JAFJYC010000003.1"/>
</dbReference>